<dbReference type="AlphaFoldDB" id="A0A7J6K7H9"/>
<dbReference type="EMBL" id="JAAUHK010000192">
    <property type="protein sequence ID" value="KAF4643423.1"/>
    <property type="molecule type" value="Genomic_DNA"/>
</dbReference>
<protein>
    <submittedName>
        <fullName evidence="1">Uncharacterized protein</fullName>
    </submittedName>
</protein>
<sequence>MMIPYPLKIKAYLLQRQAGLFKCCALNQADLPTCLEFFVNGASFATAHLRSTSLPPLLSIRSQGLQDSHAYSEPHWIES</sequence>
<name>A0A7J6K7H9_TOXGO</name>
<comment type="caution">
    <text evidence="1">The sequence shown here is derived from an EMBL/GenBank/DDBJ whole genome shotgun (WGS) entry which is preliminary data.</text>
</comment>
<evidence type="ECO:0000313" key="2">
    <source>
        <dbReference type="Proteomes" id="UP000557509"/>
    </source>
</evidence>
<keyword evidence="2" id="KW-1185">Reference proteome</keyword>
<reference evidence="1 2" key="1">
    <citation type="submission" date="2020-03" db="EMBL/GenBank/DDBJ databases">
        <title>Genome sequence of Toxoplasma gondii RH-88 strain.</title>
        <authorList>
            <person name="Lorenzi H.A."/>
            <person name="Venepally P."/>
            <person name="Rozenberg A."/>
            <person name="Sibley D."/>
        </authorList>
    </citation>
    <scope>NUCLEOTIDE SEQUENCE [LARGE SCALE GENOMIC DNA]</scope>
    <source>
        <strain evidence="1 2">RH-88</strain>
    </source>
</reference>
<organism evidence="1 2">
    <name type="scientific">Toxoplasma gondii</name>
    <dbReference type="NCBI Taxonomy" id="5811"/>
    <lineage>
        <taxon>Eukaryota</taxon>
        <taxon>Sar</taxon>
        <taxon>Alveolata</taxon>
        <taxon>Apicomplexa</taxon>
        <taxon>Conoidasida</taxon>
        <taxon>Coccidia</taxon>
        <taxon>Eucoccidiorida</taxon>
        <taxon>Eimeriorina</taxon>
        <taxon>Sarcocystidae</taxon>
        <taxon>Toxoplasma</taxon>
    </lineage>
</organism>
<gene>
    <name evidence="1" type="ORF">TGRH88_030890</name>
</gene>
<evidence type="ECO:0000313" key="1">
    <source>
        <dbReference type="EMBL" id="KAF4643423.1"/>
    </source>
</evidence>
<proteinExistence type="predicted"/>
<dbReference type="Proteomes" id="UP000557509">
    <property type="component" value="Unassembled WGS sequence"/>
</dbReference>
<accession>A0A7J6K7H9</accession>